<proteinExistence type="inferred from homology"/>
<dbReference type="AlphaFoldDB" id="A0A0A6UMC2"/>
<accession>A0A0A6UMC2</accession>
<protein>
    <submittedName>
        <fullName evidence="2">Vegetative incompatibility protein HET-E-1</fullName>
    </submittedName>
</protein>
<dbReference type="EMBL" id="JRTT01000020">
    <property type="protein sequence ID" value="KHD76223.1"/>
    <property type="molecule type" value="Genomic_DNA"/>
</dbReference>
<keyword evidence="3" id="KW-1185">Reference proteome</keyword>
<dbReference type="PANTHER" id="PTHR36842">
    <property type="entry name" value="PROTEIN TOLB HOMOLOG"/>
    <property type="match status" value="1"/>
</dbReference>
<dbReference type="STRING" id="1869.MB27_18830"/>
<evidence type="ECO:0000256" key="1">
    <source>
        <dbReference type="ARBA" id="ARBA00009820"/>
    </source>
</evidence>
<evidence type="ECO:0000313" key="2">
    <source>
        <dbReference type="EMBL" id="KHD76223.1"/>
    </source>
</evidence>
<dbReference type="eggNOG" id="COG0823">
    <property type="taxonomic scope" value="Bacteria"/>
</dbReference>
<dbReference type="PANTHER" id="PTHR36842:SF1">
    <property type="entry name" value="PROTEIN TOLB"/>
    <property type="match status" value="1"/>
</dbReference>
<sequence length="314" mass="32906">MVGVGGEDRTGAGIGGVDGAAVGLRGRVAYVRRGDVYVDQGTGEKRLTSGGGHSRPRWAPDGRRIAFLKGRRLWVMNADGSGQRQVGSRYAAGPSWSPDGKWVAFASLSCTGGPGVYRIAATGAGAKPEVLFPRDCRGEELPEEEAPAGDAEASLSERLRYDDAVAWSPDGTRIAFRGGDCESTYDACLSIGTVGDGAEKTVAAYGGGGLQNSGFAVVPSWRADSAKLSWTAYQEGETAAENEPVHLVEYDVASGRKRTVGTALDRELSYVDANRAVVTGQNAGGSWVTVLCLTTGKRTPFRSGSQPSVQPVTR</sequence>
<gene>
    <name evidence="2" type="ORF">MB27_18830</name>
</gene>
<dbReference type="Pfam" id="PF07676">
    <property type="entry name" value="PD40"/>
    <property type="match status" value="3"/>
</dbReference>
<comment type="caution">
    <text evidence="2">The sequence shown here is derived from an EMBL/GenBank/DDBJ whole genome shotgun (WGS) entry which is preliminary data.</text>
</comment>
<reference evidence="2 3" key="1">
    <citation type="submission" date="2014-10" db="EMBL/GenBank/DDBJ databases">
        <title>Draft genome sequence of Actinoplanes utahensis NRRL 12052.</title>
        <authorList>
            <person name="Velasco-Bucheli B."/>
            <person name="del Cerro C."/>
            <person name="Hormigo D."/>
            <person name="Garcia J.L."/>
            <person name="Acebal C."/>
            <person name="Arroyo M."/>
            <person name="de la Mata I."/>
        </authorList>
    </citation>
    <scope>NUCLEOTIDE SEQUENCE [LARGE SCALE GENOMIC DNA]</scope>
    <source>
        <strain evidence="2 3">NRRL 12052</strain>
    </source>
</reference>
<organism evidence="2 3">
    <name type="scientific">Actinoplanes utahensis</name>
    <dbReference type="NCBI Taxonomy" id="1869"/>
    <lineage>
        <taxon>Bacteria</taxon>
        <taxon>Bacillati</taxon>
        <taxon>Actinomycetota</taxon>
        <taxon>Actinomycetes</taxon>
        <taxon>Micromonosporales</taxon>
        <taxon>Micromonosporaceae</taxon>
        <taxon>Actinoplanes</taxon>
    </lineage>
</organism>
<dbReference type="Gene3D" id="2.120.10.30">
    <property type="entry name" value="TolB, C-terminal domain"/>
    <property type="match status" value="2"/>
</dbReference>
<dbReference type="SUPFAM" id="SSF82171">
    <property type="entry name" value="DPP6 N-terminal domain-like"/>
    <property type="match status" value="1"/>
</dbReference>
<evidence type="ECO:0000313" key="3">
    <source>
        <dbReference type="Proteomes" id="UP000054537"/>
    </source>
</evidence>
<dbReference type="InterPro" id="IPR011042">
    <property type="entry name" value="6-blade_b-propeller_TolB-like"/>
</dbReference>
<dbReference type="InterPro" id="IPR011659">
    <property type="entry name" value="WD40"/>
</dbReference>
<comment type="similarity">
    <text evidence="1">Belongs to the TolB family.</text>
</comment>
<name>A0A0A6UMC2_ACTUT</name>
<dbReference type="Proteomes" id="UP000054537">
    <property type="component" value="Unassembled WGS sequence"/>
</dbReference>